<keyword evidence="2" id="KW-1185">Reference proteome</keyword>
<reference evidence="1 2" key="1">
    <citation type="submission" date="2021-04" db="EMBL/GenBank/DDBJ databases">
        <title>Whole genome sequence of Jiella sp. KSK16Y-1.</title>
        <authorList>
            <person name="Tuo L."/>
        </authorList>
    </citation>
    <scope>NUCLEOTIDE SEQUENCE [LARGE SCALE GENOMIC DNA]</scope>
    <source>
        <strain evidence="1 2">KSK16Y-1</strain>
    </source>
</reference>
<sequence length="186" mass="20060">MSCDPAHLSALVAGPEAAARVFAYAQAGVNAAVGRGLMTASIFDIEKMRSRRVFSEDPGAYPIGNFKRVDPNGWYDRVIRGRAHFAATTIEEIASAFFDWEKIRDLGFGSSMNLPAIADDRVIGTMNLLGPRGMFDATNVARVLAWQPVVTTAFLLLNLRDRETATLHEGLSVANPLGGEGLPPPT</sequence>
<gene>
    <name evidence="1" type="ORF">J6595_14495</name>
</gene>
<organism evidence="1 2">
    <name type="scientific">Jiella mangrovi</name>
    <dbReference type="NCBI Taxonomy" id="2821407"/>
    <lineage>
        <taxon>Bacteria</taxon>
        <taxon>Pseudomonadati</taxon>
        <taxon>Pseudomonadota</taxon>
        <taxon>Alphaproteobacteria</taxon>
        <taxon>Hyphomicrobiales</taxon>
        <taxon>Aurantimonadaceae</taxon>
        <taxon>Jiella</taxon>
    </lineage>
</organism>
<evidence type="ECO:0000313" key="1">
    <source>
        <dbReference type="EMBL" id="MBP0616794.1"/>
    </source>
</evidence>
<accession>A0ABS4BJ43</accession>
<evidence type="ECO:0008006" key="3">
    <source>
        <dbReference type="Google" id="ProtNLM"/>
    </source>
</evidence>
<dbReference type="Proteomes" id="UP000678276">
    <property type="component" value="Unassembled WGS sequence"/>
</dbReference>
<dbReference type="EMBL" id="JAGJCF010000010">
    <property type="protein sequence ID" value="MBP0616794.1"/>
    <property type="molecule type" value="Genomic_DNA"/>
</dbReference>
<name>A0ABS4BJ43_9HYPH</name>
<evidence type="ECO:0000313" key="2">
    <source>
        <dbReference type="Proteomes" id="UP000678276"/>
    </source>
</evidence>
<comment type="caution">
    <text evidence="1">The sequence shown here is derived from an EMBL/GenBank/DDBJ whole genome shotgun (WGS) entry which is preliminary data.</text>
</comment>
<dbReference type="RefSeq" id="WP_209595279.1">
    <property type="nucleotide sequence ID" value="NZ_JAGJCF010000010.1"/>
</dbReference>
<protein>
    <recommendedName>
        <fullName evidence="3">GAF domain-containing protein</fullName>
    </recommendedName>
</protein>
<proteinExistence type="predicted"/>